<keyword evidence="2" id="KW-0964">Secreted</keyword>
<dbReference type="EMBL" id="JAESHT010000010">
    <property type="protein sequence ID" value="MBL3674276.1"/>
    <property type="molecule type" value="Genomic_DNA"/>
</dbReference>
<sequence>MWAGGGDDIISGDGNIRNYEHVLRDVWVVGHQLTSALYADWYKVSASGSYSTYGAIRAAGFYDGKLRADRRPTDGANDQLYGEAGNDILFAGDGDDRLDGGAGSDLLLGGNGRDKLYGGTHNDVLNGGSGADLMVGGTGRDLYLADPSDTLRESKDGGLDVVVALRNGTYNLNNVEAFMLADQSTTARVVVNELDHSPAGNAMFYVGMGQKGSSITVENNNPNAIEFFLDSHSNSGSDEFIFTDPFVEGSEINVAYARGSTIDLSSHGIKDLRDKTLDFTRSFNIADGLYFVSGDTDLKYMTKDKKVYTSNVSSYDYSVRNLVDDDFDYLGTIVQAKGNFLHTFVGVVGGSLVEWEF</sequence>
<dbReference type="PANTHER" id="PTHR38340">
    <property type="entry name" value="S-LAYER PROTEIN"/>
    <property type="match status" value="1"/>
</dbReference>
<dbReference type="PROSITE" id="PS00330">
    <property type="entry name" value="HEMOLYSIN_CALCIUM"/>
    <property type="match status" value="3"/>
</dbReference>
<dbReference type="InterPro" id="IPR018511">
    <property type="entry name" value="Hemolysin-typ_Ca-bd_CS"/>
</dbReference>
<organism evidence="3 4">
    <name type="scientific">Paracoccus aerius</name>
    <dbReference type="NCBI Taxonomy" id="1915382"/>
    <lineage>
        <taxon>Bacteria</taxon>
        <taxon>Pseudomonadati</taxon>
        <taxon>Pseudomonadota</taxon>
        <taxon>Alphaproteobacteria</taxon>
        <taxon>Rhodobacterales</taxon>
        <taxon>Paracoccaceae</taxon>
        <taxon>Paracoccus</taxon>
    </lineage>
</organism>
<dbReference type="PRINTS" id="PR00313">
    <property type="entry name" value="CABNDNGRPT"/>
</dbReference>
<comment type="caution">
    <text evidence="3">The sequence shown here is derived from an EMBL/GenBank/DDBJ whole genome shotgun (WGS) entry which is preliminary data.</text>
</comment>
<comment type="subcellular location">
    <subcellularLocation>
        <location evidence="1">Secreted</location>
    </subcellularLocation>
</comment>
<dbReference type="InterPro" id="IPR011049">
    <property type="entry name" value="Serralysin-like_metalloprot_C"/>
</dbReference>
<dbReference type="InterPro" id="IPR050557">
    <property type="entry name" value="RTX_toxin/Mannuronan_C5-epim"/>
</dbReference>
<proteinExistence type="predicted"/>
<dbReference type="Pfam" id="PF00353">
    <property type="entry name" value="HemolysinCabind"/>
    <property type="match status" value="2"/>
</dbReference>
<dbReference type="Gene3D" id="2.150.10.10">
    <property type="entry name" value="Serralysin-like metalloprotease, C-terminal"/>
    <property type="match status" value="1"/>
</dbReference>
<dbReference type="Proteomes" id="UP000644749">
    <property type="component" value="Unassembled WGS sequence"/>
</dbReference>
<evidence type="ECO:0000313" key="4">
    <source>
        <dbReference type="Proteomes" id="UP000644749"/>
    </source>
</evidence>
<keyword evidence="4" id="KW-1185">Reference proteome</keyword>
<evidence type="ECO:0000313" key="3">
    <source>
        <dbReference type="EMBL" id="MBL3674276.1"/>
    </source>
</evidence>
<name>A0ABS1S9T6_9RHOB</name>
<accession>A0ABS1S9T6</accession>
<reference evidence="3 4" key="1">
    <citation type="submission" date="2021-01" db="EMBL/GenBank/DDBJ databases">
        <title>011410 draft genome.</title>
        <authorList>
            <person name="Lang L."/>
        </authorList>
    </citation>
    <scope>NUCLEOTIDE SEQUENCE [LARGE SCALE GENOMIC DNA]</scope>
    <source>
        <strain evidence="3 4">KCTC 42845</strain>
    </source>
</reference>
<protein>
    <recommendedName>
        <fullName evidence="5">Calcium-binding protein</fullName>
    </recommendedName>
</protein>
<dbReference type="InterPro" id="IPR001343">
    <property type="entry name" value="Hemolysn_Ca-bd"/>
</dbReference>
<evidence type="ECO:0000256" key="2">
    <source>
        <dbReference type="ARBA" id="ARBA00022525"/>
    </source>
</evidence>
<evidence type="ECO:0008006" key="5">
    <source>
        <dbReference type="Google" id="ProtNLM"/>
    </source>
</evidence>
<gene>
    <name evidence="3" type="ORF">JL111_12335</name>
</gene>
<dbReference type="SUPFAM" id="SSF51120">
    <property type="entry name" value="beta-Roll"/>
    <property type="match status" value="1"/>
</dbReference>
<dbReference type="PANTHER" id="PTHR38340:SF1">
    <property type="entry name" value="S-LAYER PROTEIN"/>
    <property type="match status" value="1"/>
</dbReference>
<evidence type="ECO:0000256" key="1">
    <source>
        <dbReference type="ARBA" id="ARBA00004613"/>
    </source>
</evidence>